<keyword evidence="5" id="KW-1185">Reference proteome</keyword>
<protein>
    <submittedName>
        <fullName evidence="4">M61 family peptidase</fullName>
    </submittedName>
</protein>
<gene>
    <name evidence="4" type="ORF">GM418_00925</name>
</gene>
<dbReference type="SUPFAM" id="SSF55486">
    <property type="entry name" value="Metalloproteases ('zincins'), catalytic domain"/>
    <property type="match status" value="1"/>
</dbReference>
<dbReference type="Pfam" id="PF05299">
    <property type="entry name" value="Peptidase_M61"/>
    <property type="match status" value="1"/>
</dbReference>
<proteinExistence type="predicted"/>
<dbReference type="InterPro" id="IPR007963">
    <property type="entry name" value="Peptidase_M61_catalytic"/>
</dbReference>
<dbReference type="InterPro" id="IPR040756">
    <property type="entry name" value="Peptidase_M61_N"/>
</dbReference>
<feature type="domain" description="Peptidase M61 catalytic" evidence="2">
    <location>
        <begin position="299"/>
        <end position="416"/>
    </location>
</feature>
<dbReference type="RefSeq" id="WP_158862260.1">
    <property type="nucleotide sequence ID" value="NZ_CP046401.1"/>
</dbReference>
<sequence>MHRLTSPKERNINLQISIMIFFAAAFWFATPNLSVAQKTKAELHFEVSVPEAQSHSYEVDFYVSGINRDTIVLKMPKWMPGYYQILDYANNVSEINATAVNGQKIPIQKLNKNSWYITNQKNKAFSVHYKIKAERSFVALSFVDAEHAYIAPANTFLYIENLIQCPVSVKINPANEWSDIATGLQTIIGKNNEFSAPDFDILYDCPILIGNLEELPSFTVQGIEHRFIGYKLGDFDKISFVQKLKKVVEAATDLMGDIPYKKYTFIAIGPGQGGIEHLNNTTISFDGNSLRTTEAINRTLSFIGHEYFHHYNVKRIRPFELGPFDYDKINRTNQLWISEGLTVYYQNMLMKHAGLADKNTLLSWFENEINAVENDNGRFFQSLAQSSYYTWEDGPFGTSWGEEDHSITYYQKGPVVGLLLNFAIRNASQNKKSLDDVMRLVYREYYQKQKRGFTEAEFQQVCESIAGSPLTAFFEYIYTTKELDYKKYLGYAGLELTKTPEKSFKISQVTNPSKDQKTILKSWLGE</sequence>
<feature type="domain" description="Peptidase M61 N-terminal" evidence="3">
    <location>
        <begin position="44"/>
        <end position="211"/>
    </location>
</feature>
<dbReference type="AlphaFoldDB" id="A0A6I6JMI5"/>
<dbReference type="InterPro" id="IPR027268">
    <property type="entry name" value="Peptidase_M4/M1_CTD_sf"/>
</dbReference>
<organism evidence="4 5">
    <name type="scientific">Maribellus comscasis</name>
    <dbReference type="NCBI Taxonomy" id="2681766"/>
    <lineage>
        <taxon>Bacteria</taxon>
        <taxon>Pseudomonadati</taxon>
        <taxon>Bacteroidota</taxon>
        <taxon>Bacteroidia</taxon>
        <taxon>Marinilabiliales</taxon>
        <taxon>Prolixibacteraceae</taxon>
        <taxon>Maribellus</taxon>
    </lineage>
</organism>
<dbReference type="InterPro" id="IPR024191">
    <property type="entry name" value="Peptidase_M61"/>
</dbReference>
<evidence type="ECO:0000259" key="2">
    <source>
        <dbReference type="Pfam" id="PF05299"/>
    </source>
</evidence>
<evidence type="ECO:0000313" key="5">
    <source>
        <dbReference type="Proteomes" id="UP000428260"/>
    </source>
</evidence>
<evidence type="ECO:0000313" key="4">
    <source>
        <dbReference type="EMBL" id="QGY42268.1"/>
    </source>
</evidence>
<keyword evidence="1" id="KW-0472">Membrane</keyword>
<name>A0A6I6JMI5_9BACT</name>
<evidence type="ECO:0000259" key="3">
    <source>
        <dbReference type="Pfam" id="PF17899"/>
    </source>
</evidence>
<evidence type="ECO:0000256" key="1">
    <source>
        <dbReference type="SAM" id="Phobius"/>
    </source>
</evidence>
<reference evidence="4 5" key="1">
    <citation type="submission" date="2019-11" db="EMBL/GenBank/DDBJ databases">
        <authorList>
            <person name="Zheng R.K."/>
            <person name="Sun C.M."/>
        </authorList>
    </citation>
    <scope>NUCLEOTIDE SEQUENCE [LARGE SCALE GENOMIC DNA]</scope>
    <source>
        <strain evidence="4 5">WC007</strain>
    </source>
</reference>
<feature type="transmembrane region" description="Helical" evidence="1">
    <location>
        <begin position="12"/>
        <end position="30"/>
    </location>
</feature>
<dbReference type="Gene3D" id="1.10.390.10">
    <property type="entry name" value="Neutral Protease Domain 2"/>
    <property type="match status" value="1"/>
</dbReference>
<dbReference type="Proteomes" id="UP000428260">
    <property type="component" value="Chromosome"/>
</dbReference>
<dbReference type="Pfam" id="PF17899">
    <property type="entry name" value="Peptidase_M61_N"/>
    <property type="match status" value="1"/>
</dbReference>
<dbReference type="EMBL" id="CP046401">
    <property type="protein sequence ID" value="QGY42268.1"/>
    <property type="molecule type" value="Genomic_DNA"/>
</dbReference>
<dbReference type="KEGG" id="mcos:GM418_00925"/>
<keyword evidence="1" id="KW-1133">Transmembrane helix</keyword>
<dbReference type="PIRSF" id="PIRSF016493">
    <property type="entry name" value="Glycyl_aminpptds"/>
    <property type="match status" value="1"/>
</dbReference>
<keyword evidence="1" id="KW-0812">Transmembrane</keyword>
<accession>A0A6I6JMI5</accession>
<dbReference type="Gene3D" id="2.60.40.3650">
    <property type="match status" value="1"/>
</dbReference>